<protein>
    <submittedName>
        <fullName evidence="2">Uncharacterized protein</fullName>
    </submittedName>
</protein>
<evidence type="ECO:0000256" key="1">
    <source>
        <dbReference type="SAM" id="SignalP"/>
    </source>
</evidence>
<gene>
    <name evidence="2" type="ORF">UY20_C0019G0011</name>
</gene>
<comment type="caution">
    <text evidence="2">The sequence shown here is derived from an EMBL/GenBank/DDBJ whole genome shotgun (WGS) entry which is preliminary data.</text>
</comment>
<name>A0A0G1X3F9_9BACT</name>
<reference evidence="2 3" key="1">
    <citation type="journal article" date="2015" name="Nature">
        <title>rRNA introns, odd ribosomes, and small enigmatic genomes across a large radiation of phyla.</title>
        <authorList>
            <person name="Brown C.T."/>
            <person name="Hug L.A."/>
            <person name="Thomas B.C."/>
            <person name="Sharon I."/>
            <person name="Castelle C.J."/>
            <person name="Singh A."/>
            <person name="Wilkins M.J."/>
            <person name="Williams K.H."/>
            <person name="Banfield J.F."/>
        </authorList>
    </citation>
    <scope>NUCLEOTIDE SEQUENCE [LARGE SCALE GENOMIC DNA]</scope>
</reference>
<feature type="signal peptide" evidence="1">
    <location>
        <begin position="1"/>
        <end position="21"/>
    </location>
</feature>
<accession>A0A0G1X3F9</accession>
<sequence length="198" mass="19648">MKKLLLSGVVASLLLPSLAFAAYNDVSLTTDVVLSVNGITVNVSGSSATIESIVVGSTNFIVTVESGSSFQVTAPDRNVLEKNSQVGIAVDICNGTKSTLGYTTVTGSDELAITITPSATLCTGPTADTSGGTGSSGGGGGGGGGGASVTLVVPTVNVTQLTNAEAVAAIKVQLISLIQQLIVLLNQQLQAMQASGAY</sequence>
<dbReference type="EMBL" id="LCPC01000019">
    <property type="protein sequence ID" value="KKU88970.1"/>
    <property type="molecule type" value="Genomic_DNA"/>
</dbReference>
<keyword evidence="1" id="KW-0732">Signal</keyword>
<organism evidence="2 3">
    <name type="scientific">Candidatus Yanofskybacteria bacterium GW2011_GWA1_48_10</name>
    <dbReference type="NCBI Taxonomy" id="1619022"/>
    <lineage>
        <taxon>Bacteria</taxon>
        <taxon>Candidatus Yanofskyibacteriota</taxon>
    </lineage>
</organism>
<proteinExistence type="predicted"/>
<evidence type="ECO:0000313" key="2">
    <source>
        <dbReference type="EMBL" id="KKU88970.1"/>
    </source>
</evidence>
<dbReference type="AlphaFoldDB" id="A0A0G1X3F9"/>
<dbReference type="Proteomes" id="UP000034403">
    <property type="component" value="Unassembled WGS sequence"/>
</dbReference>
<evidence type="ECO:0000313" key="3">
    <source>
        <dbReference type="Proteomes" id="UP000034403"/>
    </source>
</evidence>
<feature type="chain" id="PRO_5002540635" evidence="1">
    <location>
        <begin position="22"/>
        <end position="198"/>
    </location>
</feature>